<evidence type="ECO:0000313" key="1">
    <source>
        <dbReference type="EMBL" id="KAJ8763819.1"/>
    </source>
</evidence>
<sequence>MRSIHVEQARNLAIKGEIIDAVGQGIPRKDAAKLAQKEGVKAAKLAKRQAKRIIGPIISSRFGVQHSGTLVGAYAVGFYGEQSLRHLGYLIGSQLCS</sequence>
<dbReference type="EMBL" id="JAIWQS010000005">
    <property type="protein sequence ID" value="KAJ8763819.1"/>
    <property type="molecule type" value="Genomic_DNA"/>
</dbReference>
<dbReference type="PANTHER" id="PTHR35702:SF1">
    <property type="entry name" value="EXPRESSED PROTEIN"/>
    <property type="match status" value="1"/>
</dbReference>
<gene>
    <name evidence="1" type="ORF">K2173_003601</name>
</gene>
<organism evidence="1 2">
    <name type="scientific">Erythroxylum novogranatense</name>
    <dbReference type="NCBI Taxonomy" id="1862640"/>
    <lineage>
        <taxon>Eukaryota</taxon>
        <taxon>Viridiplantae</taxon>
        <taxon>Streptophyta</taxon>
        <taxon>Embryophyta</taxon>
        <taxon>Tracheophyta</taxon>
        <taxon>Spermatophyta</taxon>
        <taxon>Magnoliopsida</taxon>
        <taxon>eudicotyledons</taxon>
        <taxon>Gunneridae</taxon>
        <taxon>Pentapetalae</taxon>
        <taxon>rosids</taxon>
        <taxon>fabids</taxon>
        <taxon>Malpighiales</taxon>
        <taxon>Erythroxylaceae</taxon>
        <taxon>Erythroxylum</taxon>
    </lineage>
</organism>
<proteinExistence type="predicted"/>
<dbReference type="PANTHER" id="PTHR35702">
    <property type="entry name" value="EXPRESSED PROTEIN"/>
    <property type="match status" value="1"/>
</dbReference>
<accession>A0AAV8TBU2</accession>
<protein>
    <submittedName>
        <fullName evidence="1">Uncharacterized protein</fullName>
    </submittedName>
</protein>
<evidence type="ECO:0000313" key="2">
    <source>
        <dbReference type="Proteomes" id="UP001159364"/>
    </source>
</evidence>
<reference evidence="1 2" key="1">
    <citation type="submission" date="2021-09" db="EMBL/GenBank/DDBJ databases">
        <title>Genomic insights and catalytic innovation underlie evolution of tropane alkaloids biosynthesis.</title>
        <authorList>
            <person name="Wang Y.-J."/>
            <person name="Tian T."/>
            <person name="Huang J.-P."/>
            <person name="Huang S.-X."/>
        </authorList>
    </citation>
    <scope>NUCLEOTIDE SEQUENCE [LARGE SCALE GENOMIC DNA]</scope>
    <source>
        <strain evidence="1">KIB-2018</strain>
        <tissue evidence="1">Leaf</tissue>
    </source>
</reference>
<keyword evidence="2" id="KW-1185">Reference proteome</keyword>
<dbReference type="Proteomes" id="UP001159364">
    <property type="component" value="Linkage Group LG05"/>
</dbReference>
<comment type="caution">
    <text evidence="1">The sequence shown here is derived from an EMBL/GenBank/DDBJ whole genome shotgun (WGS) entry which is preliminary data.</text>
</comment>
<name>A0AAV8TBU2_9ROSI</name>
<dbReference type="AlphaFoldDB" id="A0AAV8TBU2"/>